<evidence type="ECO:0000313" key="3">
    <source>
        <dbReference type="Proteomes" id="UP000273405"/>
    </source>
</evidence>
<protein>
    <submittedName>
        <fullName evidence="2">Uncharacterized protein</fullName>
    </submittedName>
</protein>
<dbReference type="AlphaFoldDB" id="A0A3A8N7Q4"/>
<dbReference type="Proteomes" id="UP000273405">
    <property type="component" value="Unassembled WGS sequence"/>
</dbReference>
<organism evidence="2 3">
    <name type="scientific">Corallococcus sicarius</name>
    <dbReference type="NCBI Taxonomy" id="2316726"/>
    <lineage>
        <taxon>Bacteria</taxon>
        <taxon>Pseudomonadati</taxon>
        <taxon>Myxococcota</taxon>
        <taxon>Myxococcia</taxon>
        <taxon>Myxococcales</taxon>
        <taxon>Cystobacterineae</taxon>
        <taxon>Myxococcaceae</taxon>
        <taxon>Corallococcus</taxon>
    </lineage>
</organism>
<keyword evidence="1" id="KW-0472">Membrane</keyword>
<feature type="transmembrane region" description="Helical" evidence="1">
    <location>
        <begin position="20"/>
        <end position="49"/>
    </location>
</feature>
<evidence type="ECO:0000256" key="1">
    <source>
        <dbReference type="SAM" id="Phobius"/>
    </source>
</evidence>
<name>A0A3A8N7Q4_9BACT</name>
<sequence length="65" mass="6600">MSSVEEVSDWASRHRESLLIGGVIIIAGVTFVIVSAGAGLVVLAPAVLLTTSAGEPARSLAEARP</sequence>
<reference evidence="3" key="1">
    <citation type="submission" date="2018-09" db="EMBL/GenBank/DDBJ databases">
        <authorList>
            <person name="Livingstone P.G."/>
            <person name="Whitworth D.E."/>
        </authorList>
    </citation>
    <scope>NUCLEOTIDE SEQUENCE [LARGE SCALE GENOMIC DNA]</scope>
    <source>
        <strain evidence="3">CA040B</strain>
    </source>
</reference>
<keyword evidence="1" id="KW-1133">Transmembrane helix</keyword>
<accession>A0A3A8N7Q4</accession>
<keyword evidence="3" id="KW-1185">Reference proteome</keyword>
<evidence type="ECO:0000313" key="2">
    <source>
        <dbReference type="EMBL" id="RKH38291.1"/>
    </source>
</evidence>
<dbReference type="EMBL" id="RAWG01000201">
    <property type="protein sequence ID" value="RKH38291.1"/>
    <property type="molecule type" value="Genomic_DNA"/>
</dbReference>
<proteinExistence type="predicted"/>
<comment type="caution">
    <text evidence="2">The sequence shown here is derived from an EMBL/GenBank/DDBJ whole genome shotgun (WGS) entry which is preliminary data.</text>
</comment>
<gene>
    <name evidence="2" type="ORF">D7X12_26760</name>
</gene>
<keyword evidence="1" id="KW-0812">Transmembrane</keyword>